<accession>A0A5C4MFA8</accession>
<feature type="transmembrane region" description="Helical" evidence="1">
    <location>
        <begin position="181"/>
        <end position="200"/>
    </location>
</feature>
<gene>
    <name evidence="3" type="ORF">FHE65_23335</name>
    <name evidence="2" type="ORF">FHE65_29645</name>
</gene>
<dbReference type="Proteomes" id="UP000306740">
    <property type="component" value="Unassembled WGS sequence"/>
</dbReference>
<feature type="transmembrane region" description="Helical" evidence="1">
    <location>
        <begin position="71"/>
        <end position="91"/>
    </location>
</feature>
<dbReference type="AlphaFoldDB" id="A0A5C4MFA8"/>
<keyword evidence="1" id="KW-0472">Membrane</keyword>
<dbReference type="RefSeq" id="WP_139106674.1">
    <property type="nucleotide sequence ID" value="NZ_VDFR01000110.1"/>
</dbReference>
<feature type="transmembrane region" description="Helical" evidence="1">
    <location>
        <begin position="150"/>
        <end position="174"/>
    </location>
</feature>
<proteinExistence type="predicted"/>
<protein>
    <submittedName>
        <fullName evidence="3">Uncharacterized protein</fullName>
    </submittedName>
</protein>
<dbReference type="OrthoDB" id="4862385at2"/>
<name>A0A5C4MFA8_9ACTN</name>
<keyword evidence="1" id="KW-0812">Transmembrane</keyword>
<feature type="transmembrane region" description="Helical" evidence="1">
    <location>
        <begin position="21"/>
        <end position="51"/>
    </location>
</feature>
<evidence type="ECO:0000313" key="2">
    <source>
        <dbReference type="EMBL" id="TNC33031.1"/>
    </source>
</evidence>
<organism evidence="3 4">
    <name type="scientific">Mumia zhuanghuii</name>
    <dbReference type="NCBI Taxonomy" id="2585211"/>
    <lineage>
        <taxon>Bacteria</taxon>
        <taxon>Bacillati</taxon>
        <taxon>Actinomycetota</taxon>
        <taxon>Actinomycetes</taxon>
        <taxon>Propionibacteriales</taxon>
        <taxon>Nocardioidaceae</taxon>
        <taxon>Mumia</taxon>
    </lineage>
</organism>
<keyword evidence="1" id="KW-1133">Transmembrane helix</keyword>
<dbReference type="EMBL" id="VDFR01000110">
    <property type="protein sequence ID" value="TNC40351.1"/>
    <property type="molecule type" value="Genomic_DNA"/>
</dbReference>
<dbReference type="EMBL" id="VDFR01000178">
    <property type="protein sequence ID" value="TNC33031.1"/>
    <property type="molecule type" value="Genomic_DNA"/>
</dbReference>
<evidence type="ECO:0000313" key="4">
    <source>
        <dbReference type="Proteomes" id="UP000306740"/>
    </source>
</evidence>
<reference evidence="3 4" key="1">
    <citation type="submission" date="2019-05" db="EMBL/GenBank/DDBJ databases">
        <title>Mumia sp. nov., isolated from the intestinal contents of plateau pika (Ochotona curzoniae) in the Qinghai-Tibet plateau of China.</title>
        <authorList>
            <person name="Tian Z."/>
        </authorList>
    </citation>
    <scope>NUCLEOTIDE SEQUENCE [LARGE SCALE GENOMIC DNA]</scope>
    <source>
        <strain evidence="4">527</strain>
        <strain evidence="3">Z527</strain>
    </source>
</reference>
<evidence type="ECO:0000313" key="3">
    <source>
        <dbReference type="EMBL" id="TNC40351.1"/>
    </source>
</evidence>
<feature type="transmembrane region" description="Helical" evidence="1">
    <location>
        <begin position="103"/>
        <end position="130"/>
    </location>
</feature>
<sequence>MSVTQSPTAARAQEQRGTSTSAYAIFFGTWQIAMYYWIAVVLISAAVTVMINTWDEVGGSIADGILGSVPFFLAVMGIIIPLGTLPLHVAGGGTRRSLFRGTVAATVALGVSMGLVGALGMLVEYGVFAARDWPGTVEPAGLYDSSGDFFGIWLSWSLSGVGYFLGGAAVALGYYRWGPMLGTVVMLPIVALVIGGEIALGGGITSTDLGGLDGDPTLPAAASVALSLLASAGVALILHRTLRDLPLSANSST</sequence>
<comment type="caution">
    <text evidence="3">The sequence shown here is derived from an EMBL/GenBank/DDBJ whole genome shotgun (WGS) entry which is preliminary data.</text>
</comment>
<evidence type="ECO:0000256" key="1">
    <source>
        <dbReference type="SAM" id="Phobius"/>
    </source>
</evidence>
<feature type="transmembrane region" description="Helical" evidence="1">
    <location>
        <begin position="220"/>
        <end position="238"/>
    </location>
</feature>